<dbReference type="RefSeq" id="WP_260413763.1">
    <property type="nucleotide sequence ID" value="NZ_BOOV01000049.1"/>
</dbReference>
<evidence type="ECO:0000313" key="2">
    <source>
        <dbReference type="Proteomes" id="UP000542210"/>
    </source>
</evidence>
<organism evidence="1 2">
    <name type="scientific">Sphaerisporangium siamense</name>
    <dbReference type="NCBI Taxonomy" id="795645"/>
    <lineage>
        <taxon>Bacteria</taxon>
        <taxon>Bacillati</taxon>
        <taxon>Actinomycetota</taxon>
        <taxon>Actinomycetes</taxon>
        <taxon>Streptosporangiales</taxon>
        <taxon>Streptosporangiaceae</taxon>
        <taxon>Sphaerisporangium</taxon>
    </lineage>
</organism>
<reference evidence="1 2" key="1">
    <citation type="submission" date="2020-08" db="EMBL/GenBank/DDBJ databases">
        <title>Sequencing the genomes of 1000 actinobacteria strains.</title>
        <authorList>
            <person name="Klenk H.-P."/>
        </authorList>
    </citation>
    <scope>NUCLEOTIDE SEQUENCE [LARGE SCALE GENOMIC DNA]</scope>
    <source>
        <strain evidence="1 2">DSM 45784</strain>
    </source>
</reference>
<comment type="caution">
    <text evidence="1">The sequence shown here is derived from an EMBL/GenBank/DDBJ whole genome shotgun (WGS) entry which is preliminary data.</text>
</comment>
<proteinExistence type="predicted"/>
<dbReference type="Proteomes" id="UP000542210">
    <property type="component" value="Unassembled WGS sequence"/>
</dbReference>
<dbReference type="EMBL" id="JACHND010000001">
    <property type="protein sequence ID" value="MBB4701141.1"/>
    <property type="molecule type" value="Genomic_DNA"/>
</dbReference>
<accession>A0A7W7GBM5</accession>
<dbReference type="AlphaFoldDB" id="A0A7W7GBM5"/>
<sequence>MATRMVAAMTIGCFAGALAVVVLAALVVVSGGAAQAPTGISWI</sequence>
<name>A0A7W7GBM5_9ACTN</name>
<gene>
    <name evidence="1" type="ORF">BJ982_002685</name>
</gene>
<protein>
    <submittedName>
        <fullName evidence="1">Uncharacterized protein</fullName>
    </submittedName>
</protein>
<keyword evidence="2" id="KW-1185">Reference proteome</keyword>
<evidence type="ECO:0000313" key="1">
    <source>
        <dbReference type="EMBL" id="MBB4701141.1"/>
    </source>
</evidence>